<evidence type="ECO:0000313" key="3">
    <source>
        <dbReference type="Proteomes" id="UP001163046"/>
    </source>
</evidence>
<feature type="chain" id="PRO_5040879188" evidence="1">
    <location>
        <begin position="31"/>
        <end position="220"/>
    </location>
</feature>
<dbReference type="OrthoDB" id="449091at2759"/>
<dbReference type="AlphaFoldDB" id="A0A9W9YJY7"/>
<proteinExistence type="predicted"/>
<dbReference type="Proteomes" id="UP001163046">
    <property type="component" value="Unassembled WGS sequence"/>
</dbReference>
<accession>A0A9W9YJY7</accession>
<reference evidence="2" key="1">
    <citation type="submission" date="2023-01" db="EMBL/GenBank/DDBJ databases">
        <title>Genome assembly of the deep-sea coral Lophelia pertusa.</title>
        <authorList>
            <person name="Herrera S."/>
            <person name="Cordes E."/>
        </authorList>
    </citation>
    <scope>NUCLEOTIDE SEQUENCE</scope>
    <source>
        <strain evidence="2">USNM1676648</strain>
        <tissue evidence="2">Polyp</tissue>
    </source>
</reference>
<evidence type="ECO:0000313" key="2">
    <source>
        <dbReference type="EMBL" id="KAJ7354829.1"/>
    </source>
</evidence>
<keyword evidence="3" id="KW-1185">Reference proteome</keyword>
<name>A0A9W9YJY7_9CNID</name>
<comment type="caution">
    <text evidence="2">The sequence shown here is derived from an EMBL/GenBank/DDBJ whole genome shotgun (WGS) entry which is preliminary data.</text>
</comment>
<protein>
    <submittedName>
        <fullName evidence="2">Uncharacterized protein</fullName>
    </submittedName>
</protein>
<dbReference type="EMBL" id="MU827332">
    <property type="protein sequence ID" value="KAJ7354829.1"/>
    <property type="molecule type" value="Genomic_DNA"/>
</dbReference>
<keyword evidence="1" id="KW-0732">Signal</keyword>
<sequence>MVNPTCSFVMTSALATFLQLLRLFWRHVLQKMMQTSMCRTYMNFAASHAKNTGKLSTPASCDKTDGECSETDATEKYKLSSNEITDRNTAGNGKFRLTIYNPVANTGLRGVRIMQQIVPFRQSSVDIHFDSNLVVMTTENVARLCLKEPPVSPVMWHRRSVEIDGTAISAVKYKANQDCAISLSLKFLYGNPVRIQYSSPNSREALPIWDLPDGSPRVLF</sequence>
<feature type="signal peptide" evidence="1">
    <location>
        <begin position="1"/>
        <end position="30"/>
    </location>
</feature>
<organism evidence="2 3">
    <name type="scientific">Desmophyllum pertusum</name>
    <dbReference type="NCBI Taxonomy" id="174260"/>
    <lineage>
        <taxon>Eukaryota</taxon>
        <taxon>Metazoa</taxon>
        <taxon>Cnidaria</taxon>
        <taxon>Anthozoa</taxon>
        <taxon>Hexacorallia</taxon>
        <taxon>Scleractinia</taxon>
        <taxon>Caryophylliina</taxon>
        <taxon>Caryophylliidae</taxon>
        <taxon>Desmophyllum</taxon>
    </lineage>
</organism>
<gene>
    <name evidence="2" type="ORF">OS493_029835</name>
</gene>
<evidence type="ECO:0000256" key="1">
    <source>
        <dbReference type="SAM" id="SignalP"/>
    </source>
</evidence>